<name>X6M9U7_RETFI</name>
<dbReference type="EMBL" id="ASPP01023134">
    <property type="protein sequence ID" value="ETO10783.1"/>
    <property type="molecule type" value="Genomic_DNA"/>
</dbReference>
<accession>X6M9U7</accession>
<comment type="caution">
    <text evidence="1">The sequence shown here is derived from an EMBL/GenBank/DDBJ whole genome shotgun (WGS) entry which is preliminary data.</text>
</comment>
<evidence type="ECO:0000313" key="2">
    <source>
        <dbReference type="Proteomes" id="UP000023152"/>
    </source>
</evidence>
<dbReference type="Proteomes" id="UP000023152">
    <property type="component" value="Unassembled WGS sequence"/>
</dbReference>
<keyword evidence="2" id="KW-1185">Reference proteome</keyword>
<sequence>MKMQTRMNEQVPREPSDADINDVMRRLGWSKTSAEEQEQKRMLVKSVMYVYQDKEHTIEYLQNSPVYSSLRPYIPNFSEIKRQMVRLKALDFAFQLSSADSPQMKQVGMMLLLNIVGNYPDFEELLENIGRTPEERMHNQFRIVDSLILIGQEHLMRGQTAASLQAFQEANRFLPGNPT</sequence>
<protein>
    <submittedName>
        <fullName evidence="1">Uncharacterized protein</fullName>
    </submittedName>
</protein>
<gene>
    <name evidence="1" type="ORF">RFI_26594</name>
</gene>
<organism evidence="1 2">
    <name type="scientific">Reticulomyxa filosa</name>
    <dbReference type="NCBI Taxonomy" id="46433"/>
    <lineage>
        <taxon>Eukaryota</taxon>
        <taxon>Sar</taxon>
        <taxon>Rhizaria</taxon>
        <taxon>Retaria</taxon>
        <taxon>Foraminifera</taxon>
        <taxon>Monothalamids</taxon>
        <taxon>Reticulomyxidae</taxon>
        <taxon>Reticulomyxa</taxon>
    </lineage>
</organism>
<feature type="non-terminal residue" evidence="1">
    <location>
        <position position="179"/>
    </location>
</feature>
<evidence type="ECO:0000313" key="1">
    <source>
        <dbReference type="EMBL" id="ETO10783.1"/>
    </source>
</evidence>
<proteinExistence type="predicted"/>
<dbReference type="AlphaFoldDB" id="X6M9U7"/>
<reference evidence="1 2" key="1">
    <citation type="journal article" date="2013" name="Curr. Biol.">
        <title>The Genome of the Foraminiferan Reticulomyxa filosa.</title>
        <authorList>
            <person name="Glockner G."/>
            <person name="Hulsmann N."/>
            <person name="Schleicher M."/>
            <person name="Noegel A.A."/>
            <person name="Eichinger L."/>
            <person name="Gallinger C."/>
            <person name="Pawlowski J."/>
            <person name="Sierra R."/>
            <person name="Euteneuer U."/>
            <person name="Pillet L."/>
            <person name="Moustafa A."/>
            <person name="Platzer M."/>
            <person name="Groth M."/>
            <person name="Szafranski K."/>
            <person name="Schliwa M."/>
        </authorList>
    </citation>
    <scope>NUCLEOTIDE SEQUENCE [LARGE SCALE GENOMIC DNA]</scope>
</reference>